<dbReference type="InterPro" id="IPR053319">
    <property type="entry name" value="OEP61"/>
</dbReference>
<dbReference type="SUPFAM" id="SSF48452">
    <property type="entry name" value="TPR-like"/>
    <property type="match status" value="1"/>
</dbReference>
<evidence type="ECO:0008006" key="2">
    <source>
        <dbReference type="Google" id="ProtNLM"/>
    </source>
</evidence>
<dbReference type="InterPro" id="IPR011990">
    <property type="entry name" value="TPR-like_helical_dom_sf"/>
</dbReference>
<dbReference type="AlphaFoldDB" id="A0A2P2MVK6"/>
<dbReference type="Gene3D" id="1.25.40.10">
    <property type="entry name" value="Tetratricopeptide repeat domain"/>
    <property type="match status" value="1"/>
</dbReference>
<organism evidence="1">
    <name type="scientific">Rhizophora mucronata</name>
    <name type="common">Asiatic mangrove</name>
    <dbReference type="NCBI Taxonomy" id="61149"/>
    <lineage>
        <taxon>Eukaryota</taxon>
        <taxon>Viridiplantae</taxon>
        <taxon>Streptophyta</taxon>
        <taxon>Embryophyta</taxon>
        <taxon>Tracheophyta</taxon>
        <taxon>Spermatophyta</taxon>
        <taxon>Magnoliopsida</taxon>
        <taxon>eudicotyledons</taxon>
        <taxon>Gunneridae</taxon>
        <taxon>Pentapetalae</taxon>
        <taxon>rosids</taxon>
        <taxon>fabids</taxon>
        <taxon>Malpighiales</taxon>
        <taxon>Rhizophoraceae</taxon>
        <taxon>Rhizophora</taxon>
    </lineage>
</organism>
<dbReference type="PANTHER" id="PTHR48433">
    <property type="entry name" value="OUTER ENVELOPE PROTEIN 61-LIKE"/>
    <property type="match status" value="1"/>
</dbReference>
<dbReference type="PANTHER" id="PTHR48433:SF1">
    <property type="entry name" value="OUTER ENVELOPE PROTEIN 61-LIKE"/>
    <property type="match status" value="1"/>
</dbReference>
<reference evidence="1" key="1">
    <citation type="submission" date="2018-02" db="EMBL/GenBank/DDBJ databases">
        <title>Rhizophora mucronata_Transcriptome.</title>
        <authorList>
            <person name="Meera S.P."/>
            <person name="Sreeshan A."/>
            <person name="Augustine A."/>
        </authorList>
    </citation>
    <scope>NUCLEOTIDE SEQUENCE</scope>
    <source>
        <tissue evidence="1">Leaf</tissue>
    </source>
</reference>
<accession>A0A2P2MVK6</accession>
<name>A0A2P2MVK6_RHIMU</name>
<proteinExistence type="predicted"/>
<dbReference type="EMBL" id="GGEC01053728">
    <property type="protein sequence ID" value="MBX34212.1"/>
    <property type="molecule type" value="Transcribed_RNA"/>
</dbReference>
<sequence>MFNGMTMDPELIRLAQEQMSRMSPAEFARIQQQMMANPDLTRMASESMKNMRPEDLKQAAEQLKHTSPDEIAKIGDKMANASPEEIAAMRAHVDAQVMYEINAAQMLKKQGNELHSQGRFNDALQKYLLAKKNLKGLPNSKGRLLLLVCSLNLMSCYLKTKQYDECIKEGSEVWFINKFDFRREGDKKSITNLIYA</sequence>
<evidence type="ECO:0000313" key="1">
    <source>
        <dbReference type="EMBL" id="MBX34212.1"/>
    </source>
</evidence>
<protein>
    <recommendedName>
        <fullName evidence="2">Outer envelope protein 61</fullName>
    </recommendedName>
</protein>